<organism evidence="2 3">
    <name type="scientific">Diatrype stigma</name>
    <dbReference type="NCBI Taxonomy" id="117547"/>
    <lineage>
        <taxon>Eukaryota</taxon>
        <taxon>Fungi</taxon>
        <taxon>Dikarya</taxon>
        <taxon>Ascomycota</taxon>
        <taxon>Pezizomycotina</taxon>
        <taxon>Sordariomycetes</taxon>
        <taxon>Xylariomycetidae</taxon>
        <taxon>Xylariales</taxon>
        <taxon>Diatrypaceae</taxon>
        <taxon>Diatrype</taxon>
    </lineage>
</organism>
<reference evidence="2 3" key="1">
    <citation type="submission" date="2024-02" db="EMBL/GenBank/DDBJ databases">
        <title>De novo assembly and annotation of 12 fungi associated with fruit tree decline syndrome in Ontario, Canada.</title>
        <authorList>
            <person name="Sulman M."/>
            <person name="Ellouze W."/>
            <person name="Ilyukhin E."/>
        </authorList>
    </citation>
    <scope>NUCLEOTIDE SEQUENCE [LARGE SCALE GENOMIC DNA]</scope>
    <source>
        <strain evidence="2 3">M11/M66-122</strain>
    </source>
</reference>
<evidence type="ECO:0000313" key="3">
    <source>
        <dbReference type="Proteomes" id="UP001320420"/>
    </source>
</evidence>
<keyword evidence="3" id="KW-1185">Reference proteome</keyword>
<dbReference type="EMBL" id="JAKJXP020000034">
    <property type="protein sequence ID" value="KAK7752808.1"/>
    <property type="molecule type" value="Genomic_DNA"/>
</dbReference>
<dbReference type="Proteomes" id="UP001320420">
    <property type="component" value="Unassembled WGS sequence"/>
</dbReference>
<accession>A0AAN9YNN6</accession>
<evidence type="ECO:0000256" key="1">
    <source>
        <dbReference type="SAM" id="SignalP"/>
    </source>
</evidence>
<evidence type="ECO:0000313" key="2">
    <source>
        <dbReference type="EMBL" id="KAK7752808.1"/>
    </source>
</evidence>
<proteinExistence type="predicted"/>
<dbReference type="AlphaFoldDB" id="A0AAN9YNN6"/>
<keyword evidence="1" id="KW-0732">Signal</keyword>
<gene>
    <name evidence="2" type="ORF">SLS62_005150</name>
</gene>
<feature type="chain" id="PRO_5042991996" evidence="1">
    <location>
        <begin position="24"/>
        <end position="252"/>
    </location>
</feature>
<protein>
    <submittedName>
        <fullName evidence="2">Uncharacterized protein</fullName>
    </submittedName>
</protein>
<sequence length="252" mass="26781">MALLKSTVTVVALAFAMSATAAARSSSCPFNYPANLNTTESDNGLVFTIASTNAATNNRVVQLRPDPLIPTGSIAVIDPSSPVLLGNLRLGGFWSQARNNINQLYDLGPTGHLNSYDETSAANGTTTRFSFAFSGPDEWPGGVDTDWALTAGSSTGTYSPFHAVDIGIVNGFLLCEQSGNDTDTGEGSWYRLFYLQYTGSPADIPGCESVGVRTSVAPSIFNGACDIGGYVAEQRWIFEKGQDYMQCIRVIS</sequence>
<feature type="signal peptide" evidence="1">
    <location>
        <begin position="1"/>
        <end position="23"/>
    </location>
</feature>
<comment type="caution">
    <text evidence="2">The sequence shown here is derived from an EMBL/GenBank/DDBJ whole genome shotgun (WGS) entry which is preliminary data.</text>
</comment>
<name>A0AAN9YNN6_9PEZI</name>